<organism evidence="9 10">
    <name type="scientific">Variovorax boronicumulans</name>
    <dbReference type="NCBI Taxonomy" id="436515"/>
    <lineage>
        <taxon>Bacteria</taxon>
        <taxon>Pseudomonadati</taxon>
        <taxon>Pseudomonadota</taxon>
        <taxon>Betaproteobacteria</taxon>
        <taxon>Burkholderiales</taxon>
        <taxon>Comamonadaceae</taxon>
        <taxon>Variovorax</taxon>
    </lineage>
</organism>
<dbReference type="EMBL" id="CP023284">
    <property type="protein sequence ID" value="ATA52212.1"/>
    <property type="molecule type" value="Genomic_DNA"/>
</dbReference>
<evidence type="ECO:0000256" key="8">
    <source>
        <dbReference type="ARBA" id="ARBA00037998"/>
    </source>
</evidence>
<dbReference type="GO" id="GO:0005886">
    <property type="term" value="C:plasma membrane"/>
    <property type="evidence" value="ECO:0007669"/>
    <property type="project" value="UniProtKB-SubCell"/>
</dbReference>
<keyword evidence="5" id="KW-0029">Amino-acid transport</keyword>
<sequence length="288" mass="30566">MAWLETLINGVLLGGLYALFGLGLALVFGVMRMVNLAHGEFVVLAAYFAVFLATQFPGVSPLFFIAPVALAAFGMGYLLQRLLLNRAVATDDPLTPVLVTFGIAVVLRNLMVELFGADPRALDGGALATAGFEIGGLRIGWYPVLVLVLAVLAFGALQWLLQHSRFGLVVRATSDHREIVRTMGVRPRHVYAVVMGLSLAFASVAGLLLALRTSFTPFSGVERLLGAFEVVIIGGMGSFRWALVGGIALGVAQLVGQRLDSNAGALYAHLLFFAVLMVRPNGIAGART</sequence>
<dbReference type="CDD" id="cd06582">
    <property type="entry name" value="TM_PBP1_LivH_like"/>
    <property type="match status" value="1"/>
</dbReference>
<name>A0A250DD82_9BURK</name>
<protein>
    <submittedName>
        <fullName evidence="9">Branched-chain amino acid ABC transporter permease</fullName>
    </submittedName>
</protein>
<dbReference type="InterPro" id="IPR052157">
    <property type="entry name" value="BCAA_transport_permease"/>
</dbReference>
<dbReference type="PANTHER" id="PTHR11795">
    <property type="entry name" value="BRANCHED-CHAIN AMINO ACID TRANSPORT SYSTEM PERMEASE PROTEIN LIVH"/>
    <property type="match status" value="1"/>
</dbReference>
<evidence type="ECO:0000256" key="7">
    <source>
        <dbReference type="ARBA" id="ARBA00023136"/>
    </source>
</evidence>
<evidence type="ECO:0000313" key="10">
    <source>
        <dbReference type="Proteomes" id="UP000217154"/>
    </source>
</evidence>
<dbReference type="AlphaFoldDB" id="A0A250DD82"/>
<reference evidence="9 10" key="1">
    <citation type="submission" date="2017-09" db="EMBL/GenBank/DDBJ databases">
        <title>The diverse metabolic capabilities of V. boronicumulans make it an excellent choice for continued studies on novel biodegradation.</title>
        <authorList>
            <person name="Sun S."/>
        </authorList>
    </citation>
    <scope>NUCLEOTIDE SEQUENCE [LARGE SCALE GENOMIC DNA]</scope>
    <source>
        <strain evidence="9 10">J1</strain>
    </source>
</reference>
<dbReference type="RefSeq" id="WP_095743322.1">
    <property type="nucleotide sequence ID" value="NZ_BKDI01000003.1"/>
</dbReference>
<keyword evidence="7" id="KW-0472">Membrane</keyword>
<comment type="subcellular location">
    <subcellularLocation>
        <location evidence="1">Cell membrane</location>
        <topology evidence="1">Multi-pass membrane protein</topology>
    </subcellularLocation>
</comment>
<keyword evidence="4" id="KW-0812">Transmembrane</keyword>
<keyword evidence="2" id="KW-0813">Transport</keyword>
<dbReference type="KEGG" id="vbo:CKY39_02475"/>
<evidence type="ECO:0000313" key="9">
    <source>
        <dbReference type="EMBL" id="ATA52212.1"/>
    </source>
</evidence>
<keyword evidence="3" id="KW-1003">Cell membrane</keyword>
<evidence type="ECO:0000256" key="3">
    <source>
        <dbReference type="ARBA" id="ARBA00022475"/>
    </source>
</evidence>
<gene>
    <name evidence="9" type="ORF">CKY39_02475</name>
</gene>
<evidence type="ECO:0000256" key="6">
    <source>
        <dbReference type="ARBA" id="ARBA00022989"/>
    </source>
</evidence>
<dbReference type="GO" id="GO:0006865">
    <property type="term" value="P:amino acid transport"/>
    <property type="evidence" value="ECO:0007669"/>
    <property type="project" value="UniProtKB-KW"/>
</dbReference>
<evidence type="ECO:0000256" key="4">
    <source>
        <dbReference type="ARBA" id="ARBA00022692"/>
    </source>
</evidence>
<evidence type="ECO:0000256" key="5">
    <source>
        <dbReference type="ARBA" id="ARBA00022970"/>
    </source>
</evidence>
<evidence type="ECO:0000256" key="1">
    <source>
        <dbReference type="ARBA" id="ARBA00004651"/>
    </source>
</evidence>
<evidence type="ECO:0000256" key="2">
    <source>
        <dbReference type="ARBA" id="ARBA00022448"/>
    </source>
</evidence>
<keyword evidence="6" id="KW-1133">Transmembrane helix</keyword>
<dbReference type="InterPro" id="IPR001851">
    <property type="entry name" value="ABC_transp_permease"/>
</dbReference>
<dbReference type="Pfam" id="PF02653">
    <property type="entry name" value="BPD_transp_2"/>
    <property type="match status" value="1"/>
</dbReference>
<proteinExistence type="inferred from homology"/>
<accession>A0A250DD82</accession>
<dbReference type="GO" id="GO:0022857">
    <property type="term" value="F:transmembrane transporter activity"/>
    <property type="evidence" value="ECO:0007669"/>
    <property type="project" value="InterPro"/>
</dbReference>
<dbReference type="Proteomes" id="UP000217154">
    <property type="component" value="Chromosome"/>
</dbReference>
<dbReference type="PANTHER" id="PTHR11795:SF445">
    <property type="entry name" value="AMINO ACID ABC TRANSPORTER PERMEASE PROTEIN"/>
    <property type="match status" value="1"/>
</dbReference>
<comment type="similarity">
    <text evidence="8">Belongs to the binding-protein-dependent transport system permease family. LivHM subfamily.</text>
</comment>